<evidence type="ECO:0000256" key="1">
    <source>
        <dbReference type="ARBA" id="ARBA00023015"/>
    </source>
</evidence>
<accession>A0A0R1M5Y9</accession>
<evidence type="ECO:0000256" key="2">
    <source>
        <dbReference type="ARBA" id="ARBA00023125"/>
    </source>
</evidence>
<organism evidence="5 6">
    <name type="scientific">Liquorilactobacillus capillatus DSM 19910</name>
    <dbReference type="NCBI Taxonomy" id="1423731"/>
    <lineage>
        <taxon>Bacteria</taxon>
        <taxon>Bacillati</taxon>
        <taxon>Bacillota</taxon>
        <taxon>Bacilli</taxon>
        <taxon>Lactobacillales</taxon>
        <taxon>Lactobacillaceae</taxon>
        <taxon>Liquorilactobacillus</taxon>
    </lineage>
</organism>
<gene>
    <name evidence="5" type="ORF">FC81_GL001783</name>
</gene>
<dbReference type="SMART" id="SM00354">
    <property type="entry name" value="HTH_LACI"/>
    <property type="match status" value="1"/>
</dbReference>
<keyword evidence="2" id="KW-0238">DNA-binding</keyword>
<dbReference type="SUPFAM" id="SSF53822">
    <property type="entry name" value="Periplasmic binding protein-like I"/>
    <property type="match status" value="1"/>
</dbReference>
<keyword evidence="6" id="KW-1185">Reference proteome</keyword>
<dbReference type="STRING" id="1423731.FC81_GL001783"/>
<dbReference type="PATRIC" id="fig|1423731.3.peg.1826"/>
<dbReference type="PROSITE" id="PS00356">
    <property type="entry name" value="HTH_LACI_1"/>
    <property type="match status" value="1"/>
</dbReference>
<name>A0A0R1M5Y9_9LACO</name>
<sequence length="333" mass="37345">MAATLKDIAQEVGVSLATVSRVLNYDQALSVSDETRQKIFAVADSLQYSKTKRRISTSVQNKKLAIVQWYSESKEQDDLYYMSIRMGIERQGQAQKFEVTRIFQNKMGQLTSDVDAVIAIGKFSPAQVQALAALTDKLVFVDDDQFAAGFDSVLTDFRIATERVVTYFWRQGIHEIGLIHGIETSTDKAIEVFDQRYLAFKSALEKRNAYLAKLVFQGDYTSQSGYQMMKQAIKVLGKDLPRAFFITNDPMAVGALKALREANIKVPDRVKIFSFNNTSLATFVYPELSSVNVETELMGKTAVNLLADRLQTGRTAPQRIELGTKLVERNSSK</sequence>
<dbReference type="Proteomes" id="UP000051621">
    <property type="component" value="Unassembled WGS sequence"/>
</dbReference>
<evidence type="ECO:0000259" key="4">
    <source>
        <dbReference type="PROSITE" id="PS50932"/>
    </source>
</evidence>
<reference evidence="5 6" key="1">
    <citation type="journal article" date="2015" name="Genome Announc.">
        <title>Expanding the biotechnology potential of lactobacilli through comparative genomics of 213 strains and associated genera.</title>
        <authorList>
            <person name="Sun Z."/>
            <person name="Harris H.M."/>
            <person name="McCann A."/>
            <person name="Guo C."/>
            <person name="Argimon S."/>
            <person name="Zhang W."/>
            <person name="Yang X."/>
            <person name="Jeffery I.B."/>
            <person name="Cooney J.C."/>
            <person name="Kagawa T.F."/>
            <person name="Liu W."/>
            <person name="Song Y."/>
            <person name="Salvetti E."/>
            <person name="Wrobel A."/>
            <person name="Rasinkangas P."/>
            <person name="Parkhill J."/>
            <person name="Rea M.C."/>
            <person name="O'Sullivan O."/>
            <person name="Ritari J."/>
            <person name="Douillard F.P."/>
            <person name="Paul Ross R."/>
            <person name="Yang R."/>
            <person name="Briner A.E."/>
            <person name="Felis G.E."/>
            <person name="de Vos W.M."/>
            <person name="Barrangou R."/>
            <person name="Klaenhammer T.R."/>
            <person name="Caufield P.W."/>
            <person name="Cui Y."/>
            <person name="Zhang H."/>
            <person name="O'Toole P.W."/>
        </authorList>
    </citation>
    <scope>NUCLEOTIDE SEQUENCE [LARGE SCALE GENOMIC DNA]</scope>
    <source>
        <strain evidence="5 6">DSM 19910</strain>
    </source>
</reference>
<dbReference type="RefSeq" id="WP_057745616.1">
    <property type="nucleotide sequence ID" value="NZ_AZEF01000032.1"/>
</dbReference>
<dbReference type="PANTHER" id="PTHR30146:SF149">
    <property type="entry name" value="HTH-TYPE TRANSCRIPTIONAL REGULATOR EBGR"/>
    <property type="match status" value="1"/>
</dbReference>
<dbReference type="InterPro" id="IPR000843">
    <property type="entry name" value="HTH_LacI"/>
</dbReference>
<dbReference type="InterPro" id="IPR046335">
    <property type="entry name" value="LacI/GalR-like_sensor"/>
</dbReference>
<protein>
    <submittedName>
        <fullName evidence="5">Galactose operon repressor</fullName>
    </submittedName>
</protein>
<dbReference type="Pfam" id="PF13377">
    <property type="entry name" value="Peripla_BP_3"/>
    <property type="match status" value="1"/>
</dbReference>
<evidence type="ECO:0000313" key="6">
    <source>
        <dbReference type="Proteomes" id="UP000051621"/>
    </source>
</evidence>
<keyword evidence="1" id="KW-0805">Transcription regulation</keyword>
<dbReference type="PANTHER" id="PTHR30146">
    <property type="entry name" value="LACI-RELATED TRANSCRIPTIONAL REPRESSOR"/>
    <property type="match status" value="1"/>
</dbReference>
<dbReference type="InterPro" id="IPR028082">
    <property type="entry name" value="Peripla_BP_I"/>
</dbReference>
<dbReference type="Gene3D" id="1.10.260.40">
    <property type="entry name" value="lambda repressor-like DNA-binding domains"/>
    <property type="match status" value="1"/>
</dbReference>
<proteinExistence type="predicted"/>
<dbReference type="Gene3D" id="3.40.50.2300">
    <property type="match status" value="2"/>
</dbReference>
<dbReference type="OrthoDB" id="43195at2"/>
<dbReference type="GO" id="GO:0000976">
    <property type="term" value="F:transcription cis-regulatory region binding"/>
    <property type="evidence" value="ECO:0007669"/>
    <property type="project" value="TreeGrafter"/>
</dbReference>
<dbReference type="EMBL" id="AZEF01000032">
    <property type="protein sequence ID" value="KRL00948.1"/>
    <property type="molecule type" value="Genomic_DNA"/>
</dbReference>
<evidence type="ECO:0000313" key="5">
    <source>
        <dbReference type="EMBL" id="KRL00948.1"/>
    </source>
</evidence>
<dbReference type="PRINTS" id="PR00036">
    <property type="entry name" value="HTHLACI"/>
</dbReference>
<evidence type="ECO:0000256" key="3">
    <source>
        <dbReference type="ARBA" id="ARBA00023163"/>
    </source>
</evidence>
<keyword evidence="3" id="KW-0804">Transcription</keyword>
<dbReference type="SUPFAM" id="SSF47413">
    <property type="entry name" value="lambda repressor-like DNA-binding domains"/>
    <property type="match status" value="1"/>
</dbReference>
<feature type="domain" description="HTH lacI-type" evidence="4">
    <location>
        <begin position="3"/>
        <end position="59"/>
    </location>
</feature>
<dbReference type="Pfam" id="PF00356">
    <property type="entry name" value="LacI"/>
    <property type="match status" value="1"/>
</dbReference>
<dbReference type="AlphaFoldDB" id="A0A0R1M5Y9"/>
<dbReference type="CDD" id="cd01392">
    <property type="entry name" value="HTH_LacI"/>
    <property type="match status" value="1"/>
</dbReference>
<dbReference type="GO" id="GO:0003700">
    <property type="term" value="F:DNA-binding transcription factor activity"/>
    <property type="evidence" value="ECO:0007669"/>
    <property type="project" value="TreeGrafter"/>
</dbReference>
<dbReference type="CDD" id="cd01544">
    <property type="entry name" value="PBP1_GalR"/>
    <property type="match status" value="1"/>
</dbReference>
<comment type="caution">
    <text evidence="5">The sequence shown here is derived from an EMBL/GenBank/DDBJ whole genome shotgun (WGS) entry which is preliminary data.</text>
</comment>
<dbReference type="InterPro" id="IPR010982">
    <property type="entry name" value="Lambda_DNA-bd_dom_sf"/>
</dbReference>
<dbReference type="PROSITE" id="PS50932">
    <property type="entry name" value="HTH_LACI_2"/>
    <property type="match status" value="1"/>
</dbReference>